<dbReference type="InterPro" id="IPR013083">
    <property type="entry name" value="Znf_RING/FYVE/PHD"/>
</dbReference>
<name>A0A1X7TZQ6_AMPQE</name>
<dbReference type="InParanoid" id="A0A1X7TZQ6"/>
<evidence type="ECO:0008006" key="2">
    <source>
        <dbReference type="Google" id="ProtNLM"/>
    </source>
</evidence>
<sequence>MATSLPPPIDLKSLKLADFKQIAKRVSIDTKGKKTDLLLRLESCSSDAITHAYSCLGKESSTPVSSDVPVLCPVCDKRFTHKPGEESILYEGFCQAWYHRCCAGLTKSAFNELSVFHHFLLPQLSCGRK</sequence>
<reference evidence="1" key="1">
    <citation type="submission" date="2017-05" db="UniProtKB">
        <authorList>
            <consortium name="EnsemblMetazoa"/>
        </authorList>
    </citation>
    <scope>IDENTIFICATION</scope>
</reference>
<dbReference type="Gene3D" id="3.30.40.10">
    <property type="entry name" value="Zinc/RING finger domain, C3HC4 (zinc finger)"/>
    <property type="match status" value="1"/>
</dbReference>
<dbReference type="InterPro" id="IPR011011">
    <property type="entry name" value="Znf_FYVE_PHD"/>
</dbReference>
<dbReference type="EnsemblMetazoa" id="Aqu2.1.21006_001">
    <property type="protein sequence ID" value="Aqu2.1.21006_001"/>
    <property type="gene ID" value="Aqu2.1.21006"/>
</dbReference>
<organism evidence="1">
    <name type="scientific">Amphimedon queenslandica</name>
    <name type="common">Sponge</name>
    <dbReference type="NCBI Taxonomy" id="400682"/>
    <lineage>
        <taxon>Eukaryota</taxon>
        <taxon>Metazoa</taxon>
        <taxon>Porifera</taxon>
        <taxon>Demospongiae</taxon>
        <taxon>Heteroscleromorpha</taxon>
        <taxon>Haplosclerida</taxon>
        <taxon>Niphatidae</taxon>
        <taxon>Amphimedon</taxon>
    </lineage>
</organism>
<accession>A0A1X7TZQ6</accession>
<proteinExistence type="predicted"/>
<dbReference type="AlphaFoldDB" id="A0A1X7TZQ6"/>
<dbReference type="SUPFAM" id="SSF68906">
    <property type="entry name" value="SAP domain"/>
    <property type="match status" value="1"/>
</dbReference>
<dbReference type="Gene3D" id="1.10.720.30">
    <property type="entry name" value="SAP domain"/>
    <property type="match status" value="1"/>
</dbReference>
<dbReference type="OrthoDB" id="7477315at2759"/>
<dbReference type="SUPFAM" id="SSF57903">
    <property type="entry name" value="FYVE/PHD zinc finger"/>
    <property type="match status" value="1"/>
</dbReference>
<protein>
    <recommendedName>
        <fullName evidence="2">SAP domain-containing protein</fullName>
    </recommendedName>
</protein>
<evidence type="ECO:0000313" key="1">
    <source>
        <dbReference type="EnsemblMetazoa" id="Aqu2.1.21006_001"/>
    </source>
</evidence>
<dbReference type="InterPro" id="IPR036361">
    <property type="entry name" value="SAP_dom_sf"/>
</dbReference>